<evidence type="ECO:0000313" key="1">
    <source>
        <dbReference type="EMBL" id="ATZ55050.1"/>
    </source>
</evidence>
<accession>A0A384JWV8</accession>
<keyword evidence="2" id="KW-1185">Reference proteome</keyword>
<name>A0A384JWV8_BOTFB</name>
<dbReference type="AlphaFoldDB" id="A0A384JWV8"/>
<organism evidence="1 2">
    <name type="scientific">Botryotinia fuckeliana (strain B05.10)</name>
    <name type="common">Noble rot fungus</name>
    <name type="synonym">Botrytis cinerea</name>
    <dbReference type="NCBI Taxonomy" id="332648"/>
    <lineage>
        <taxon>Eukaryota</taxon>
        <taxon>Fungi</taxon>
        <taxon>Dikarya</taxon>
        <taxon>Ascomycota</taxon>
        <taxon>Pezizomycotina</taxon>
        <taxon>Leotiomycetes</taxon>
        <taxon>Helotiales</taxon>
        <taxon>Sclerotiniaceae</taxon>
        <taxon>Botrytis</taxon>
    </lineage>
</organism>
<dbReference type="GeneID" id="36394648"/>
<proteinExistence type="predicted"/>
<dbReference type="RefSeq" id="XP_024551765.1">
    <property type="nucleotide sequence ID" value="XM_024695964.1"/>
</dbReference>
<evidence type="ECO:0000313" key="2">
    <source>
        <dbReference type="Proteomes" id="UP000001798"/>
    </source>
</evidence>
<reference evidence="1 2" key="3">
    <citation type="journal article" date="2017" name="Mol. Plant Pathol.">
        <title>A gapless genome sequence of the fungus Botrytis cinerea.</title>
        <authorList>
            <person name="Van Kan J.A."/>
            <person name="Stassen J.H."/>
            <person name="Mosbach A."/>
            <person name="Van Der Lee T.A."/>
            <person name="Faino L."/>
            <person name="Farmer A.D."/>
            <person name="Papasotiriou D.G."/>
            <person name="Zhou S."/>
            <person name="Seidl M.F."/>
            <person name="Cottam E."/>
            <person name="Edel D."/>
            <person name="Hahn M."/>
            <person name="Schwartz D.C."/>
            <person name="Dietrich R.A."/>
            <person name="Widdison S."/>
            <person name="Scalliet G."/>
        </authorList>
    </citation>
    <scope>NUCLEOTIDE SEQUENCE [LARGE SCALE GENOMIC DNA]</scope>
    <source>
        <strain evidence="1 2">B05.10</strain>
    </source>
</reference>
<reference evidence="1 2" key="2">
    <citation type="journal article" date="2012" name="Eukaryot. Cell">
        <title>Genome update of Botrytis cinerea strains B05.10 and T4.</title>
        <authorList>
            <person name="Staats M."/>
            <person name="van Kan J.A."/>
        </authorList>
    </citation>
    <scope>NUCLEOTIDE SEQUENCE [LARGE SCALE GENOMIC DNA]</scope>
    <source>
        <strain evidence="1 2">B05.10</strain>
    </source>
</reference>
<dbReference type="VEuPathDB" id="FungiDB:Bcin11g03510"/>
<dbReference type="EMBL" id="CP009815">
    <property type="protein sequence ID" value="ATZ55050.1"/>
    <property type="molecule type" value="Genomic_DNA"/>
</dbReference>
<protein>
    <submittedName>
        <fullName evidence="1">Uncharacterized protein</fullName>
    </submittedName>
</protein>
<gene>
    <name evidence="1" type="ORF">BCIN_11g03510</name>
</gene>
<sequence length="87" mass="9905">MQPFIPPRITLNVSETHTMLFVPRFVQYQITNSQVSGVIVLNPPIISERIGLFMQPSRWTISSQIVLLLHHHIIGDQVAFSPVRMPS</sequence>
<reference evidence="1 2" key="1">
    <citation type="journal article" date="2011" name="PLoS Genet.">
        <title>Genomic analysis of the necrotrophic fungal pathogens Sclerotinia sclerotiorum and Botrytis cinerea.</title>
        <authorList>
            <person name="Amselem J."/>
            <person name="Cuomo C.A."/>
            <person name="van Kan J.A."/>
            <person name="Viaud M."/>
            <person name="Benito E.P."/>
            <person name="Couloux A."/>
            <person name="Coutinho P.M."/>
            <person name="de Vries R.P."/>
            <person name="Dyer P.S."/>
            <person name="Fillinger S."/>
            <person name="Fournier E."/>
            <person name="Gout L."/>
            <person name="Hahn M."/>
            <person name="Kohn L."/>
            <person name="Lapalu N."/>
            <person name="Plummer K.M."/>
            <person name="Pradier J.M."/>
            <person name="Quevillon E."/>
            <person name="Sharon A."/>
            <person name="Simon A."/>
            <person name="ten Have A."/>
            <person name="Tudzynski B."/>
            <person name="Tudzynski P."/>
            <person name="Wincker P."/>
            <person name="Andrew M."/>
            <person name="Anthouard V."/>
            <person name="Beever R.E."/>
            <person name="Beffa R."/>
            <person name="Benoit I."/>
            <person name="Bouzid O."/>
            <person name="Brault B."/>
            <person name="Chen Z."/>
            <person name="Choquer M."/>
            <person name="Collemare J."/>
            <person name="Cotton P."/>
            <person name="Danchin E.G."/>
            <person name="Da Silva C."/>
            <person name="Gautier A."/>
            <person name="Giraud C."/>
            <person name="Giraud T."/>
            <person name="Gonzalez C."/>
            <person name="Grossetete S."/>
            <person name="Guldener U."/>
            <person name="Henrissat B."/>
            <person name="Howlett B.J."/>
            <person name="Kodira C."/>
            <person name="Kretschmer M."/>
            <person name="Lappartient A."/>
            <person name="Leroch M."/>
            <person name="Levis C."/>
            <person name="Mauceli E."/>
            <person name="Neuveglise C."/>
            <person name="Oeser B."/>
            <person name="Pearson M."/>
            <person name="Poulain J."/>
            <person name="Poussereau N."/>
            <person name="Quesneville H."/>
            <person name="Rascle C."/>
            <person name="Schumacher J."/>
            <person name="Segurens B."/>
            <person name="Sexton A."/>
            <person name="Silva E."/>
            <person name="Sirven C."/>
            <person name="Soanes D.M."/>
            <person name="Talbot N.J."/>
            <person name="Templeton M."/>
            <person name="Yandava C."/>
            <person name="Yarden O."/>
            <person name="Zeng Q."/>
            <person name="Rollins J.A."/>
            <person name="Lebrun M.H."/>
            <person name="Dickman M."/>
        </authorList>
    </citation>
    <scope>NUCLEOTIDE SEQUENCE [LARGE SCALE GENOMIC DNA]</scope>
    <source>
        <strain evidence="1 2">B05.10</strain>
    </source>
</reference>
<dbReference type="Proteomes" id="UP000001798">
    <property type="component" value="Chromosome 11"/>
</dbReference>